<gene>
    <name evidence="2" type="ORF">LRS13_05515</name>
</gene>
<evidence type="ECO:0000256" key="1">
    <source>
        <dbReference type="SAM" id="Phobius"/>
    </source>
</evidence>
<sequence length="54" mass="6118">MAVVLILLAIVVVLVVVIAWLAIGGQRSRAKPGDEAWREKVREEYEPRGWDEDD</sequence>
<keyword evidence="1" id="KW-0812">Transmembrane</keyword>
<protein>
    <submittedName>
        <fullName evidence="2">Uncharacterized protein</fullName>
    </submittedName>
</protein>
<keyword evidence="3" id="KW-1185">Reference proteome</keyword>
<dbReference type="Proteomes" id="UP001058860">
    <property type="component" value="Chromosome"/>
</dbReference>
<organism evidence="2 3">
    <name type="scientific">Svornostia abyssi</name>
    <dbReference type="NCBI Taxonomy" id="2898438"/>
    <lineage>
        <taxon>Bacteria</taxon>
        <taxon>Bacillati</taxon>
        <taxon>Actinomycetota</taxon>
        <taxon>Thermoleophilia</taxon>
        <taxon>Solirubrobacterales</taxon>
        <taxon>Baekduiaceae</taxon>
        <taxon>Svornostia</taxon>
    </lineage>
</organism>
<proteinExistence type="predicted"/>
<name>A0ABY5PJY5_9ACTN</name>
<accession>A0ABY5PJY5</accession>
<evidence type="ECO:0000313" key="3">
    <source>
        <dbReference type="Proteomes" id="UP001058860"/>
    </source>
</evidence>
<keyword evidence="1" id="KW-0472">Membrane</keyword>
<dbReference type="RefSeq" id="WP_353865460.1">
    <property type="nucleotide sequence ID" value="NZ_CP088295.1"/>
</dbReference>
<feature type="transmembrane region" description="Helical" evidence="1">
    <location>
        <begin position="6"/>
        <end position="23"/>
    </location>
</feature>
<keyword evidence="1" id="KW-1133">Transmembrane helix</keyword>
<reference evidence="3" key="1">
    <citation type="submission" date="2021-11" db="EMBL/GenBank/DDBJ databases">
        <title>Cultivation dependent microbiological survey of springs from the worlds oldest radium mine currently devoted to the extraction of radon-saturated water.</title>
        <authorList>
            <person name="Kapinusova G."/>
            <person name="Smrhova T."/>
            <person name="Strejcek M."/>
            <person name="Suman J."/>
            <person name="Jani K."/>
            <person name="Pajer P."/>
            <person name="Uhlik O."/>
        </authorList>
    </citation>
    <scope>NUCLEOTIDE SEQUENCE [LARGE SCALE GENOMIC DNA]</scope>
    <source>
        <strain evidence="3">J379</strain>
    </source>
</reference>
<dbReference type="EMBL" id="CP088295">
    <property type="protein sequence ID" value="UUY04988.1"/>
    <property type="molecule type" value="Genomic_DNA"/>
</dbReference>
<evidence type="ECO:0000313" key="2">
    <source>
        <dbReference type="EMBL" id="UUY04988.1"/>
    </source>
</evidence>